<proteinExistence type="predicted"/>
<dbReference type="EMBL" id="BKCJ010512086">
    <property type="protein sequence ID" value="GFA90893.1"/>
    <property type="molecule type" value="Genomic_DNA"/>
</dbReference>
<name>A0A699KF37_TANCI</name>
<organism evidence="1">
    <name type="scientific">Tanacetum cinerariifolium</name>
    <name type="common">Dalmatian daisy</name>
    <name type="synonym">Chrysanthemum cinerariifolium</name>
    <dbReference type="NCBI Taxonomy" id="118510"/>
    <lineage>
        <taxon>Eukaryota</taxon>
        <taxon>Viridiplantae</taxon>
        <taxon>Streptophyta</taxon>
        <taxon>Embryophyta</taxon>
        <taxon>Tracheophyta</taxon>
        <taxon>Spermatophyta</taxon>
        <taxon>Magnoliopsida</taxon>
        <taxon>eudicotyledons</taxon>
        <taxon>Gunneridae</taxon>
        <taxon>Pentapetalae</taxon>
        <taxon>asterids</taxon>
        <taxon>campanulids</taxon>
        <taxon>Asterales</taxon>
        <taxon>Asteraceae</taxon>
        <taxon>Asteroideae</taxon>
        <taxon>Anthemideae</taxon>
        <taxon>Anthemidinae</taxon>
        <taxon>Tanacetum</taxon>
    </lineage>
</organism>
<gene>
    <name evidence="1" type="ORF">Tci_662865</name>
</gene>
<reference evidence="1" key="1">
    <citation type="journal article" date="2019" name="Sci. Rep.">
        <title>Draft genome of Tanacetum cinerariifolium, the natural source of mosquito coil.</title>
        <authorList>
            <person name="Yamashiro T."/>
            <person name="Shiraishi A."/>
            <person name="Satake H."/>
            <person name="Nakayama K."/>
        </authorList>
    </citation>
    <scope>NUCLEOTIDE SEQUENCE</scope>
</reference>
<comment type="caution">
    <text evidence="1">The sequence shown here is derived from an EMBL/GenBank/DDBJ whole genome shotgun (WGS) entry which is preliminary data.</text>
</comment>
<protein>
    <submittedName>
        <fullName evidence="1">Uncharacterized protein</fullName>
    </submittedName>
</protein>
<evidence type="ECO:0000313" key="1">
    <source>
        <dbReference type="EMBL" id="GFA90893.1"/>
    </source>
</evidence>
<dbReference type="AlphaFoldDB" id="A0A699KF37"/>
<feature type="non-terminal residue" evidence="1">
    <location>
        <position position="1"/>
    </location>
</feature>
<accession>A0A699KF37</accession>
<sequence length="162" mass="17120">VMAALVISISSDISVESVGSSFPRVILIGSISVEVSIAPEVGAAAVASHAGVLELDTHSSSESNLLESSPPPVSIAPMVLPFLCSDDSKSDTEIPERHISPTISTSEIPTALILPAPSSEFPLVPVVAPLEIRRRRACLWNVFLPNSELVITRSQVDLRLDS</sequence>